<evidence type="ECO:0000313" key="1">
    <source>
        <dbReference type="EMBL" id="CAG9791073.1"/>
    </source>
</evidence>
<organism evidence="1 2">
    <name type="scientific">Diatraea saccharalis</name>
    <name type="common">sugarcane borer</name>
    <dbReference type="NCBI Taxonomy" id="40085"/>
    <lineage>
        <taxon>Eukaryota</taxon>
        <taxon>Metazoa</taxon>
        <taxon>Ecdysozoa</taxon>
        <taxon>Arthropoda</taxon>
        <taxon>Hexapoda</taxon>
        <taxon>Insecta</taxon>
        <taxon>Pterygota</taxon>
        <taxon>Neoptera</taxon>
        <taxon>Endopterygota</taxon>
        <taxon>Lepidoptera</taxon>
        <taxon>Glossata</taxon>
        <taxon>Ditrysia</taxon>
        <taxon>Pyraloidea</taxon>
        <taxon>Crambidae</taxon>
        <taxon>Crambinae</taxon>
        <taxon>Diatraea</taxon>
    </lineage>
</organism>
<dbReference type="EMBL" id="OU893334">
    <property type="protein sequence ID" value="CAG9791073.1"/>
    <property type="molecule type" value="Genomic_DNA"/>
</dbReference>
<dbReference type="OrthoDB" id="8193306at2759"/>
<evidence type="ECO:0000313" key="2">
    <source>
        <dbReference type="Proteomes" id="UP001153714"/>
    </source>
</evidence>
<name>A0A9N9R7Z6_9NEOP</name>
<keyword evidence="2" id="KW-1185">Reference proteome</keyword>
<dbReference type="Proteomes" id="UP001153714">
    <property type="component" value="Chromosome 3"/>
</dbReference>
<gene>
    <name evidence="1" type="ORF">DIATSA_LOCUS8706</name>
</gene>
<sequence length="677" mass="78284">MDCTQSGSSGMRVLTRNDLFTIMEHSNASTFNEKLEFMELELLHQYSEGDPNIAEAKHKLSIIRHQFKQKWSAARNTKARFLDMNKEWLKGTISLPKSSTYLRLNTGRPQKSFSELSERSKRRKTEELRTSDLHELAYATQMKLRKTGEVEASKIVKVLTRSPLKAKQYSAAIKEKTAEQQKEVSTKLAHLRSLFMFVEAGLTQAQYEVVRDTNPDFYPCYSILKKLKKECYPEIHSITETCAEVRVQSLMDHTIKRLLLHLGEEVLEQLTESEKQSFVLISKWGCDGSQQTQYKMKFENETDSDANIFQSSVVPLQLVYGKKKKIIWQNPTPSSPRYCRPIRIRYVKENTDVTNEEIEYVETQIKELSKTKIDEISIKHKIVFTMVDGKVCNAATHTKSTMRCYICGATSSDFNDLTKERPCNTENMRFGLSLLHARIRFFESILHVAYKLPVMKWRARLTAEEKKLVETRKKEIQTKFREELGLLVDIPKANFGNTNDGNTSRRFFEEYEKSAEITGIDQNLIYRLKVILDTMCCGIKIDTQKFEIYCKETAELYVSLYNFHPMSLTLHKVLRPGSAVIKEAILPIGQLSEEAAEARNKHIRAFRLNYSRKFSRVACNTDVINRLLLTSDPLLTGMRNAKHKRKRNPLSADTMNLLEENDIFNISIENDSEDDEN</sequence>
<reference evidence="1" key="2">
    <citation type="submission" date="2022-10" db="EMBL/GenBank/DDBJ databases">
        <authorList>
            <consortium name="ENA_rothamsted_submissions"/>
            <consortium name="culmorum"/>
            <person name="King R."/>
        </authorList>
    </citation>
    <scope>NUCLEOTIDE SEQUENCE</scope>
</reference>
<proteinExistence type="predicted"/>
<dbReference type="AlphaFoldDB" id="A0A9N9R7Z6"/>
<reference evidence="1" key="1">
    <citation type="submission" date="2021-12" db="EMBL/GenBank/DDBJ databases">
        <authorList>
            <person name="King R."/>
        </authorList>
    </citation>
    <scope>NUCLEOTIDE SEQUENCE</scope>
</reference>
<accession>A0A9N9R7Z6</accession>
<protein>
    <submittedName>
        <fullName evidence="1">Uncharacterized protein</fullName>
    </submittedName>
</protein>